<dbReference type="PANTHER" id="PTHR30352">
    <property type="entry name" value="PYRUVATE FORMATE-LYASE-ACTIVATING ENZYME"/>
    <property type="match status" value="1"/>
</dbReference>
<evidence type="ECO:0000256" key="2">
    <source>
        <dbReference type="ARBA" id="ARBA00022485"/>
    </source>
</evidence>
<keyword evidence="4" id="KW-0479">Metal-binding</keyword>
<dbReference type="eggNOG" id="COG0602">
    <property type="taxonomic scope" value="Bacteria"/>
</dbReference>
<dbReference type="PANTHER" id="PTHR30352:SF2">
    <property type="entry name" value="ANAEROBIC RIBONUCLEOSIDE-TRIPHOSPHATE REDUCTASE-ACTIVATING PROTEIN"/>
    <property type="match status" value="1"/>
</dbReference>
<protein>
    <submittedName>
        <fullName evidence="8">Anaerobic ribonucleoside-triphosphate reductase activating protein</fullName>
    </submittedName>
</protein>
<evidence type="ECO:0000256" key="3">
    <source>
        <dbReference type="ARBA" id="ARBA00022691"/>
    </source>
</evidence>
<comment type="cofactor">
    <cofactor evidence="1">
        <name>[4Fe-4S] cluster</name>
        <dbReference type="ChEBI" id="CHEBI:49883"/>
    </cofactor>
</comment>
<dbReference type="InterPro" id="IPR013785">
    <property type="entry name" value="Aldolase_TIM"/>
</dbReference>
<evidence type="ECO:0000256" key="1">
    <source>
        <dbReference type="ARBA" id="ARBA00001966"/>
    </source>
</evidence>
<evidence type="ECO:0000313" key="9">
    <source>
        <dbReference type="Proteomes" id="UP000005777"/>
    </source>
</evidence>
<evidence type="ECO:0000256" key="7">
    <source>
        <dbReference type="SAM" id="MobiDB-lite"/>
    </source>
</evidence>
<dbReference type="Pfam" id="PF13353">
    <property type="entry name" value="Fer4_12"/>
    <property type="match status" value="1"/>
</dbReference>
<reference evidence="8 9" key="1">
    <citation type="submission" date="2012-01" db="EMBL/GenBank/DDBJ databases">
        <title>The Genome Sequence of Scardovia inopinata F0304.</title>
        <authorList>
            <consortium name="The Broad Institute Genome Sequencing Platform"/>
            <person name="Earl A."/>
            <person name="Ward D."/>
            <person name="Feldgarden M."/>
            <person name="Gevers D."/>
            <person name="Izard J."/>
            <person name="Baranova O.V."/>
            <person name="Blanton J.M."/>
            <person name="Tanner A.C."/>
            <person name="Dewhirst F.E."/>
            <person name="Young S.K."/>
            <person name="Zeng Q."/>
            <person name="Gargeya S."/>
            <person name="Fitzgerald M."/>
            <person name="Haas B."/>
            <person name="Abouelleil A."/>
            <person name="Alvarado L."/>
            <person name="Arachchi H.M."/>
            <person name="Berlin A."/>
            <person name="Chapman S.B."/>
            <person name="Gearin G."/>
            <person name="Goldberg J."/>
            <person name="Griggs A."/>
            <person name="Gujja S."/>
            <person name="Hansen M."/>
            <person name="Heiman D."/>
            <person name="Howarth C."/>
            <person name="Larimer J."/>
            <person name="Lui A."/>
            <person name="MacDonald P.J."/>
            <person name="McCowen C."/>
            <person name="Montmayeur A."/>
            <person name="Murphy C."/>
            <person name="Neiman D."/>
            <person name="Pearson M."/>
            <person name="Priest M."/>
            <person name="Roberts A."/>
            <person name="Saif S."/>
            <person name="Shea T."/>
            <person name="Sisk P."/>
            <person name="Stolte C."/>
            <person name="Sykes S."/>
            <person name="Wortman J."/>
            <person name="Nusbaum C."/>
            <person name="Birren B."/>
        </authorList>
    </citation>
    <scope>NUCLEOTIDE SEQUENCE [LARGE SCALE GENOMIC DNA]</scope>
    <source>
        <strain evidence="8 9">F0304</strain>
    </source>
</reference>
<evidence type="ECO:0000313" key="8">
    <source>
        <dbReference type="EMBL" id="EFG26616.2"/>
    </source>
</evidence>
<dbReference type="GO" id="GO:0051539">
    <property type="term" value="F:4 iron, 4 sulfur cluster binding"/>
    <property type="evidence" value="ECO:0007669"/>
    <property type="project" value="UniProtKB-KW"/>
</dbReference>
<dbReference type="GO" id="GO:0004748">
    <property type="term" value="F:ribonucleoside-diphosphate reductase activity, thioredoxin disulfide as acceptor"/>
    <property type="evidence" value="ECO:0007669"/>
    <property type="project" value="TreeGrafter"/>
</dbReference>
<dbReference type="InterPro" id="IPR007197">
    <property type="entry name" value="rSAM"/>
</dbReference>
<dbReference type="InterPro" id="IPR012837">
    <property type="entry name" value="NrdG"/>
</dbReference>
<dbReference type="SFLD" id="SFLDS00029">
    <property type="entry name" value="Radical_SAM"/>
    <property type="match status" value="1"/>
</dbReference>
<dbReference type="SUPFAM" id="SSF102114">
    <property type="entry name" value="Radical SAM enzymes"/>
    <property type="match status" value="1"/>
</dbReference>
<sequence>MKDGFRKTKPRNTSSTVEGTASAASSATARPVPAGTASAETALAEATATASGKTRTRKSAHRDFAKGETGRGPSVPSNLTNNPKAGQWDGRSMSRNMIADYKRFVVTDGEGIRCSLYVSGCPFHCDECYNSSIWDFLAGHEYSQELEDQIIKDLSLDYVQGLTLLGGEPLLNTPMLLKLTNRIRKEFGHNKDIWCWTGYTWEELMRPGETEDKLDLLKNVDILVDGRYIKTLHDSLLQFRGSSNQRIIDVPRSLESGKVTLWDKIHDQERFIPEMYGKDRSIADDRENG</sequence>
<accession>W5II04</accession>
<dbReference type="InterPro" id="IPR058240">
    <property type="entry name" value="rSAM_sf"/>
</dbReference>
<gene>
    <name evidence="8" type="ORF">HMPREF9020_00241</name>
</gene>
<organism evidence="8 9">
    <name type="scientific">Scardovia inopinata F0304</name>
    <dbReference type="NCBI Taxonomy" id="641146"/>
    <lineage>
        <taxon>Bacteria</taxon>
        <taxon>Bacillati</taxon>
        <taxon>Actinomycetota</taxon>
        <taxon>Actinomycetes</taxon>
        <taxon>Bifidobacteriales</taxon>
        <taxon>Bifidobacteriaceae</taxon>
        <taxon>Scardovia</taxon>
    </lineage>
</organism>
<dbReference type="SFLD" id="SFLDG01063">
    <property type="entry name" value="activating_enzymes__group_1"/>
    <property type="match status" value="1"/>
</dbReference>
<keyword evidence="9" id="KW-1185">Reference proteome</keyword>
<dbReference type="Gene3D" id="3.20.20.70">
    <property type="entry name" value="Aldolase class I"/>
    <property type="match status" value="1"/>
</dbReference>
<comment type="caution">
    <text evidence="8">The sequence shown here is derived from an EMBL/GenBank/DDBJ whole genome shotgun (WGS) entry which is preliminary data.</text>
</comment>
<evidence type="ECO:0000256" key="4">
    <source>
        <dbReference type="ARBA" id="ARBA00022723"/>
    </source>
</evidence>
<dbReference type="SFLD" id="SFLDG01066">
    <property type="entry name" value="organic_radical-activating_enz"/>
    <property type="match status" value="1"/>
</dbReference>
<dbReference type="NCBIfam" id="TIGR02491">
    <property type="entry name" value="NrdG"/>
    <property type="match status" value="1"/>
</dbReference>
<dbReference type="EMBL" id="ADCX01000002">
    <property type="protein sequence ID" value="EFG26616.2"/>
    <property type="molecule type" value="Genomic_DNA"/>
</dbReference>
<dbReference type="HOGENOM" id="CLU_089926_2_0_11"/>
<feature type="region of interest" description="Disordered" evidence="7">
    <location>
        <begin position="1"/>
        <end position="91"/>
    </location>
</feature>
<keyword evidence="6" id="KW-0411">Iron-sulfur</keyword>
<feature type="compositionally biased region" description="Polar residues" evidence="7">
    <location>
        <begin position="75"/>
        <end position="84"/>
    </location>
</feature>
<dbReference type="RefSeq" id="WP_081442789.1">
    <property type="nucleotide sequence ID" value="NZ_GG770225.1"/>
</dbReference>
<name>W5II04_SCAIO</name>
<keyword evidence="2" id="KW-0004">4Fe-4S</keyword>
<dbReference type="SFLD" id="SFLDF00299">
    <property type="entry name" value="anaerobic_ribonucleoside-triph"/>
    <property type="match status" value="1"/>
</dbReference>
<evidence type="ECO:0000256" key="5">
    <source>
        <dbReference type="ARBA" id="ARBA00023004"/>
    </source>
</evidence>
<feature type="compositionally biased region" description="Low complexity" evidence="7">
    <location>
        <begin position="13"/>
        <end position="52"/>
    </location>
</feature>
<keyword evidence="5" id="KW-0408">Iron</keyword>
<keyword evidence="3" id="KW-0949">S-adenosyl-L-methionine</keyword>
<proteinExistence type="predicted"/>
<dbReference type="AlphaFoldDB" id="W5II04"/>
<dbReference type="InterPro" id="IPR034457">
    <property type="entry name" value="Organic_radical-activating"/>
</dbReference>
<dbReference type="Proteomes" id="UP000005777">
    <property type="component" value="Unassembled WGS sequence"/>
</dbReference>
<dbReference type="GO" id="GO:0043365">
    <property type="term" value="F:[formate-C-acetyltransferase]-activating enzyme activity"/>
    <property type="evidence" value="ECO:0007669"/>
    <property type="project" value="InterPro"/>
</dbReference>
<evidence type="ECO:0000256" key="6">
    <source>
        <dbReference type="ARBA" id="ARBA00023014"/>
    </source>
</evidence>
<dbReference type="GO" id="GO:0046872">
    <property type="term" value="F:metal ion binding"/>
    <property type="evidence" value="ECO:0007669"/>
    <property type="project" value="UniProtKB-KW"/>
</dbReference>